<dbReference type="AlphaFoldDB" id="A0A4R4Y8Q0"/>
<accession>A0A4R4Y8Q0</accession>
<dbReference type="EMBL" id="SMKW01000071">
    <property type="protein sequence ID" value="TDD40300.1"/>
    <property type="molecule type" value="Genomic_DNA"/>
</dbReference>
<organism evidence="1 2">
    <name type="scientific">Saccharopolyspora elongata</name>
    <dbReference type="NCBI Taxonomy" id="2530387"/>
    <lineage>
        <taxon>Bacteria</taxon>
        <taxon>Bacillati</taxon>
        <taxon>Actinomycetota</taxon>
        <taxon>Actinomycetes</taxon>
        <taxon>Pseudonocardiales</taxon>
        <taxon>Pseudonocardiaceae</taxon>
        <taxon>Saccharopolyspora</taxon>
    </lineage>
</organism>
<comment type="caution">
    <text evidence="1">The sequence shown here is derived from an EMBL/GenBank/DDBJ whole genome shotgun (WGS) entry which is preliminary data.</text>
</comment>
<dbReference type="RefSeq" id="WP_132493127.1">
    <property type="nucleotide sequence ID" value="NZ_SMKW01000071.1"/>
</dbReference>
<evidence type="ECO:0000313" key="2">
    <source>
        <dbReference type="Proteomes" id="UP000294947"/>
    </source>
</evidence>
<dbReference type="Proteomes" id="UP000294947">
    <property type="component" value="Unassembled WGS sequence"/>
</dbReference>
<name>A0A4R4Y8Q0_9PSEU</name>
<proteinExistence type="predicted"/>
<reference evidence="1 2" key="1">
    <citation type="submission" date="2019-03" db="EMBL/GenBank/DDBJ databases">
        <title>Draft genome sequences of novel Actinobacteria.</title>
        <authorList>
            <person name="Sahin N."/>
            <person name="Ay H."/>
            <person name="Saygin H."/>
        </authorList>
    </citation>
    <scope>NUCLEOTIDE SEQUENCE [LARGE SCALE GENOMIC DNA]</scope>
    <source>
        <strain evidence="1 2">7K502</strain>
    </source>
</reference>
<evidence type="ECO:0000313" key="1">
    <source>
        <dbReference type="EMBL" id="TDD40300.1"/>
    </source>
</evidence>
<sequence length="100" mass="10898">MTEHIGPTTAAAHNRRFRALVVDVDPDAIYRAVHEAGGIRSWEDPTRDLHYLQPNAIEVYQVGGGWVLAVNGPSADAVREGLRLLRVGADRDVQELEGAA</sequence>
<dbReference type="OrthoDB" id="9802153at2"/>
<protein>
    <submittedName>
        <fullName evidence="1">Uncharacterized protein</fullName>
    </submittedName>
</protein>
<keyword evidence="2" id="KW-1185">Reference proteome</keyword>
<gene>
    <name evidence="1" type="ORF">E1288_35820</name>
</gene>